<evidence type="ECO:0000313" key="4">
    <source>
        <dbReference type="Proteomes" id="UP000436088"/>
    </source>
</evidence>
<dbReference type="PANTHER" id="PTHR47723:SF19">
    <property type="entry name" value="POLYNUCLEOTIDYL TRANSFERASE, RIBONUCLEASE H-LIKE SUPERFAMILY PROTEIN"/>
    <property type="match status" value="1"/>
</dbReference>
<evidence type="ECO:0000259" key="2">
    <source>
        <dbReference type="Pfam" id="PF13456"/>
    </source>
</evidence>
<keyword evidence="4" id="KW-1185">Reference proteome</keyword>
<dbReference type="CDD" id="cd06222">
    <property type="entry name" value="RNase_H_like"/>
    <property type="match status" value="1"/>
</dbReference>
<dbReference type="InterPro" id="IPR002156">
    <property type="entry name" value="RNaseH_domain"/>
</dbReference>
<comment type="caution">
    <text evidence="3">The sequence shown here is derived from an EMBL/GenBank/DDBJ whole genome shotgun (WGS) entry which is preliminary data.</text>
</comment>
<evidence type="ECO:0000313" key="3">
    <source>
        <dbReference type="EMBL" id="KAE8719491.1"/>
    </source>
</evidence>
<dbReference type="EMBL" id="VEPZ02000788">
    <property type="protein sequence ID" value="KAE8719491.1"/>
    <property type="molecule type" value="Genomic_DNA"/>
</dbReference>
<dbReference type="InterPro" id="IPR053151">
    <property type="entry name" value="RNase_H-like"/>
</dbReference>
<dbReference type="GO" id="GO:0003676">
    <property type="term" value="F:nucleic acid binding"/>
    <property type="evidence" value="ECO:0007669"/>
    <property type="project" value="InterPro"/>
</dbReference>
<dbReference type="InterPro" id="IPR044730">
    <property type="entry name" value="RNase_H-like_dom_plant"/>
</dbReference>
<dbReference type="Proteomes" id="UP000436088">
    <property type="component" value="Unassembled WGS sequence"/>
</dbReference>
<name>A0A6A3BUB7_HIBSY</name>
<dbReference type="InterPro" id="IPR036397">
    <property type="entry name" value="RNaseH_sf"/>
</dbReference>
<feature type="chain" id="PRO_5025365557" description="RNase H type-1 domain-containing protein" evidence="1">
    <location>
        <begin position="16"/>
        <end position="265"/>
    </location>
</feature>
<feature type="signal peptide" evidence="1">
    <location>
        <begin position="1"/>
        <end position="15"/>
    </location>
</feature>
<dbReference type="GO" id="GO:0004523">
    <property type="term" value="F:RNA-DNA hybrid ribonuclease activity"/>
    <property type="evidence" value="ECO:0007669"/>
    <property type="project" value="InterPro"/>
</dbReference>
<dbReference type="Pfam" id="PF13456">
    <property type="entry name" value="RVT_3"/>
    <property type="match status" value="1"/>
</dbReference>
<dbReference type="PANTHER" id="PTHR47723">
    <property type="entry name" value="OS05G0353850 PROTEIN"/>
    <property type="match status" value="1"/>
</dbReference>
<dbReference type="InterPro" id="IPR012337">
    <property type="entry name" value="RNaseH-like_sf"/>
</dbReference>
<evidence type="ECO:0000256" key="1">
    <source>
        <dbReference type="SAM" id="SignalP"/>
    </source>
</evidence>
<dbReference type="AlphaFoldDB" id="A0A6A3BUB7"/>
<dbReference type="Gene3D" id="3.30.420.10">
    <property type="entry name" value="Ribonuclease H-like superfamily/Ribonuclease H"/>
    <property type="match status" value="1"/>
</dbReference>
<keyword evidence="1" id="KW-0732">Signal</keyword>
<feature type="domain" description="RNase H type-1" evidence="2">
    <location>
        <begin position="110"/>
        <end position="229"/>
    </location>
</feature>
<reference evidence="3" key="1">
    <citation type="submission" date="2019-09" db="EMBL/GenBank/DDBJ databases">
        <title>Draft genome information of white flower Hibiscus syriacus.</title>
        <authorList>
            <person name="Kim Y.-M."/>
        </authorList>
    </citation>
    <scope>NUCLEOTIDE SEQUENCE [LARGE SCALE GENOMIC DNA]</scope>
    <source>
        <strain evidence="3">YM2019G1</strain>
    </source>
</reference>
<protein>
    <recommendedName>
        <fullName evidence="2">RNase H type-1 domain-containing protein</fullName>
    </recommendedName>
</protein>
<gene>
    <name evidence="3" type="ORF">F3Y22_tig00109957pilonHSYRG00274</name>
</gene>
<dbReference type="SUPFAM" id="SSF53098">
    <property type="entry name" value="Ribonuclease H-like"/>
    <property type="match status" value="1"/>
</dbReference>
<accession>A0A6A3BUB7</accession>
<organism evidence="3 4">
    <name type="scientific">Hibiscus syriacus</name>
    <name type="common">Rose of Sharon</name>
    <dbReference type="NCBI Taxonomy" id="106335"/>
    <lineage>
        <taxon>Eukaryota</taxon>
        <taxon>Viridiplantae</taxon>
        <taxon>Streptophyta</taxon>
        <taxon>Embryophyta</taxon>
        <taxon>Tracheophyta</taxon>
        <taxon>Spermatophyta</taxon>
        <taxon>Magnoliopsida</taxon>
        <taxon>eudicotyledons</taxon>
        <taxon>Gunneridae</taxon>
        <taxon>Pentapetalae</taxon>
        <taxon>rosids</taxon>
        <taxon>malvids</taxon>
        <taxon>Malvales</taxon>
        <taxon>Malvaceae</taxon>
        <taxon>Malvoideae</taxon>
        <taxon>Hibiscus</taxon>
    </lineage>
</organism>
<proteinExistence type="predicted"/>
<sequence>MGVLLSLFGSDLSVAVLDIEEGSTAARRYIISRRYPLQRHFIIQRKISAKAGIDCDMFLIEVVLKTFFSGFFDEFSLVNHLLERLQDNHYSVWRQSTIAWASPGWICPNSDRGVNHSTGIGTTDGVFRDDDGARIHGYSRNGGHTSVLKVELWSIYEGIVLARSLGIESLEVQKDCKQAVNLLEDKTMINSPISLVHSITALRKHTWSTRLSWIPRSANAVADKLAKMAPITVTQTELYAAPPPSLDSLLSADRRGASLQSITPV</sequence>